<dbReference type="Proteomes" id="UP000215914">
    <property type="component" value="Unassembled WGS sequence"/>
</dbReference>
<accession>A0A9K3JJ13</accession>
<reference evidence="5" key="2">
    <citation type="submission" date="2020-06" db="EMBL/GenBank/DDBJ databases">
        <title>Helianthus annuus Genome sequencing and assembly Release 2.</title>
        <authorList>
            <person name="Gouzy J."/>
            <person name="Langlade N."/>
            <person name="Munos S."/>
        </authorList>
    </citation>
    <scope>NUCLEOTIDE SEQUENCE</scope>
    <source>
        <tissue evidence="5">Leaves</tissue>
    </source>
</reference>
<dbReference type="Pfam" id="PF16987">
    <property type="entry name" value="KIX_2"/>
    <property type="match status" value="1"/>
</dbReference>
<dbReference type="GO" id="GO:0031490">
    <property type="term" value="F:chromatin DNA binding"/>
    <property type="evidence" value="ECO:0000318"/>
    <property type="project" value="GO_Central"/>
</dbReference>
<feature type="chain" id="PRO_5039901974" evidence="3">
    <location>
        <begin position="33"/>
        <end position="288"/>
    </location>
</feature>
<evidence type="ECO:0000313" key="6">
    <source>
        <dbReference type="Proteomes" id="UP000215914"/>
    </source>
</evidence>
<evidence type="ECO:0000256" key="2">
    <source>
        <dbReference type="ARBA" id="ARBA00023242"/>
    </source>
</evidence>
<reference evidence="5" key="1">
    <citation type="journal article" date="2017" name="Nature">
        <title>The sunflower genome provides insights into oil metabolism, flowering and Asterid evolution.</title>
        <authorList>
            <person name="Badouin H."/>
            <person name="Gouzy J."/>
            <person name="Grassa C.J."/>
            <person name="Murat F."/>
            <person name="Staton S.E."/>
            <person name="Cottret L."/>
            <person name="Lelandais-Briere C."/>
            <person name="Owens G.L."/>
            <person name="Carrere S."/>
            <person name="Mayjonade B."/>
            <person name="Legrand L."/>
            <person name="Gill N."/>
            <person name="Kane N.C."/>
            <person name="Bowers J.E."/>
            <person name="Hubner S."/>
            <person name="Bellec A."/>
            <person name="Berard A."/>
            <person name="Berges H."/>
            <person name="Blanchet N."/>
            <person name="Boniface M.C."/>
            <person name="Brunel D."/>
            <person name="Catrice O."/>
            <person name="Chaidir N."/>
            <person name="Claudel C."/>
            <person name="Donnadieu C."/>
            <person name="Faraut T."/>
            <person name="Fievet G."/>
            <person name="Helmstetter N."/>
            <person name="King M."/>
            <person name="Knapp S.J."/>
            <person name="Lai Z."/>
            <person name="Le Paslier M.C."/>
            <person name="Lippi Y."/>
            <person name="Lorenzon L."/>
            <person name="Mandel J.R."/>
            <person name="Marage G."/>
            <person name="Marchand G."/>
            <person name="Marquand E."/>
            <person name="Bret-Mestries E."/>
            <person name="Morien E."/>
            <person name="Nambeesan S."/>
            <person name="Nguyen T."/>
            <person name="Pegot-Espagnet P."/>
            <person name="Pouilly N."/>
            <person name="Raftis F."/>
            <person name="Sallet E."/>
            <person name="Schiex T."/>
            <person name="Thomas J."/>
            <person name="Vandecasteele C."/>
            <person name="Vares D."/>
            <person name="Vear F."/>
            <person name="Vautrin S."/>
            <person name="Crespi M."/>
            <person name="Mangin B."/>
            <person name="Burke J.M."/>
            <person name="Salse J."/>
            <person name="Munos S."/>
            <person name="Vincourt P."/>
            <person name="Rieseberg L.H."/>
            <person name="Langlade N.B."/>
        </authorList>
    </citation>
    <scope>NUCLEOTIDE SEQUENCE</scope>
    <source>
        <tissue evidence="5">Leaves</tissue>
    </source>
</reference>
<proteinExistence type="predicted"/>
<protein>
    <submittedName>
        <fullName evidence="5">Coactivator CBP, KIX domain superfamily, mediator complex subunit 15, KIX</fullName>
    </submittedName>
</protein>
<keyword evidence="6" id="KW-1185">Reference proteome</keyword>
<dbReference type="EMBL" id="MNCJ02000318">
    <property type="protein sequence ID" value="KAF5815395.1"/>
    <property type="molecule type" value="Genomic_DNA"/>
</dbReference>
<dbReference type="PANTHER" id="PTHR33137">
    <property type="entry name" value="MEDIATOR OF RNA POLYMERASE II TRANSCRIPTION SUBUNIT 15A-RELATED"/>
    <property type="match status" value="1"/>
</dbReference>
<organism evidence="5 6">
    <name type="scientific">Helianthus annuus</name>
    <name type="common">Common sunflower</name>
    <dbReference type="NCBI Taxonomy" id="4232"/>
    <lineage>
        <taxon>Eukaryota</taxon>
        <taxon>Viridiplantae</taxon>
        <taxon>Streptophyta</taxon>
        <taxon>Embryophyta</taxon>
        <taxon>Tracheophyta</taxon>
        <taxon>Spermatophyta</taxon>
        <taxon>Magnoliopsida</taxon>
        <taxon>eudicotyledons</taxon>
        <taxon>Gunneridae</taxon>
        <taxon>Pentapetalae</taxon>
        <taxon>asterids</taxon>
        <taxon>campanulids</taxon>
        <taxon>Asterales</taxon>
        <taxon>Asteraceae</taxon>
        <taxon>Asteroideae</taxon>
        <taxon>Heliantheae alliance</taxon>
        <taxon>Heliantheae</taxon>
        <taxon>Helianthus</taxon>
    </lineage>
</organism>
<gene>
    <name evidence="5" type="ORF">HanXRQr2_Chr03g0122631</name>
</gene>
<dbReference type="PANTHER" id="PTHR33137:SF4">
    <property type="entry name" value="MEDIATOR OF RNA POLYMERASE II TRANSCRIPTION SUBUNIT 15A-RELATED"/>
    <property type="match status" value="1"/>
</dbReference>
<keyword evidence="2" id="KW-0539">Nucleus</keyword>
<dbReference type="Gramene" id="mRNA:HanXRQr2_Chr03g0122631">
    <property type="protein sequence ID" value="mRNA:HanXRQr2_Chr03g0122631"/>
    <property type="gene ID" value="HanXRQr2_Chr03g0122631"/>
</dbReference>
<evidence type="ECO:0000256" key="3">
    <source>
        <dbReference type="SAM" id="SignalP"/>
    </source>
</evidence>
<dbReference type="AlphaFoldDB" id="A0A9K3JJ13"/>
<evidence type="ECO:0000256" key="1">
    <source>
        <dbReference type="ARBA" id="ARBA00004123"/>
    </source>
</evidence>
<feature type="signal peptide" evidence="3">
    <location>
        <begin position="1"/>
        <end position="32"/>
    </location>
</feature>
<evidence type="ECO:0000313" key="5">
    <source>
        <dbReference type="EMBL" id="KAF5815395.1"/>
    </source>
</evidence>
<comment type="subcellular location">
    <subcellularLocation>
        <location evidence="1">Nucleus</location>
    </subcellularLocation>
</comment>
<dbReference type="GO" id="GO:0005634">
    <property type="term" value="C:nucleus"/>
    <property type="evidence" value="ECO:0007669"/>
    <property type="project" value="UniProtKB-SubCell"/>
</dbReference>
<sequence>MQWMIRFSGFVSAALVMIVLAPSLQSFHLAEAIRSHSNSHIDGRFRHRTSSFCHASEFRNVVGCVPVQHYGDVCDPAQVSSRTAGDPAMELQADSREGMVNKILDTLKRNLPFTRHEDLQELKNIAKWIEEESYVAATSQSEYSRKICLMTLNMETRLQSDYDALYKRVHPSLPSDSTASGGDWQEEVYQKIKAMKELYLLDLSDLHQRVVSKLQPRDSLSQQLENEQLEKLKVFKNTLEHYMQFLQTPKHGILPNFKDKLGTYEKWISTIINLNKRKPGSAQQQSQA</sequence>
<dbReference type="InterPro" id="IPR044661">
    <property type="entry name" value="MED15a/b/c-like"/>
</dbReference>
<keyword evidence="3" id="KW-0732">Signal</keyword>
<dbReference type="OrthoDB" id="1912459at2759"/>
<comment type="caution">
    <text evidence="5">The sequence shown here is derived from an EMBL/GenBank/DDBJ whole genome shotgun (WGS) entry which is preliminary data.</text>
</comment>
<dbReference type="SUPFAM" id="SSF47040">
    <property type="entry name" value="Kix domain of CBP (creb binding protein)"/>
    <property type="match status" value="1"/>
</dbReference>
<dbReference type="GO" id="GO:0003713">
    <property type="term" value="F:transcription coactivator activity"/>
    <property type="evidence" value="ECO:0007669"/>
    <property type="project" value="InterPro"/>
</dbReference>
<dbReference type="Gene3D" id="1.10.246.20">
    <property type="entry name" value="Coactivator CBP, KIX domain"/>
    <property type="match status" value="1"/>
</dbReference>
<dbReference type="InterPro" id="IPR036529">
    <property type="entry name" value="KIX_dom_sf"/>
</dbReference>
<name>A0A9K3JJ13_HELAN</name>
<evidence type="ECO:0000259" key="4">
    <source>
        <dbReference type="Pfam" id="PF16987"/>
    </source>
</evidence>
<dbReference type="InterPro" id="IPR036546">
    <property type="entry name" value="MED15_KIX"/>
</dbReference>
<feature type="domain" description="Mediator complex subunit 15 KIX" evidence="4">
    <location>
        <begin position="90"/>
        <end position="160"/>
    </location>
</feature>